<reference evidence="3" key="1">
    <citation type="journal article" date="2023" name="Mol. Phylogenet. Evol.">
        <title>Genome-scale phylogeny and comparative genomics of the fungal order Sordariales.</title>
        <authorList>
            <person name="Hensen N."/>
            <person name="Bonometti L."/>
            <person name="Westerberg I."/>
            <person name="Brannstrom I.O."/>
            <person name="Guillou S."/>
            <person name="Cros-Aarteil S."/>
            <person name="Calhoun S."/>
            <person name="Haridas S."/>
            <person name="Kuo A."/>
            <person name="Mondo S."/>
            <person name="Pangilinan J."/>
            <person name="Riley R."/>
            <person name="LaButti K."/>
            <person name="Andreopoulos B."/>
            <person name="Lipzen A."/>
            <person name="Chen C."/>
            <person name="Yan M."/>
            <person name="Daum C."/>
            <person name="Ng V."/>
            <person name="Clum A."/>
            <person name="Steindorff A."/>
            <person name="Ohm R.A."/>
            <person name="Martin F."/>
            <person name="Silar P."/>
            <person name="Natvig D.O."/>
            <person name="Lalanne C."/>
            <person name="Gautier V."/>
            <person name="Ament-Velasquez S.L."/>
            <person name="Kruys A."/>
            <person name="Hutchinson M.I."/>
            <person name="Powell A.J."/>
            <person name="Barry K."/>
            <person name="Miller A.N."/>
            <person name="Grigoriev I.V."/>
            <person name="Debuchy R."/>
            <person name="Gladieux P."/>
            <person name="Hiltunen Thoren M."/>
            <person name="Johannesson H."/>
        </authorList>
    </citation>
    <scope>NUCLEOTIDE SEQUENCE</scope>
    <source>
        <strain evidence="3">CBS 118394</strain>
    </source>
</reference>
<gene>
    <name evidence="3" type="ORF">B0H66DRAFT_532272</name>
</gene>
<accession>A0AAE0M9I8</accession>
<sequence>MARPRLFVTLLSAWILLLIPLLFDGMTVRAAPPGDKHRPAWARPRGNLARRSDVGGKDGSLDSFSSPGDDGDMEHTANLTRRMPSYPTKYKLSQIQSVGRALVPKVNWFMGQMVDEVAESTCLFYSAYDEDSDVTQTAIWNWYNCNIAGRDTDPFTGLPPRDPIVSGLALDDRWGPFLATTQESIDVCNVQSIFHESDYGLDIHAEYSADGFFSQAYAQTCTGIVYWFAPIGVDSLNPPTYSVWTNFELPAIRLSGRVTQIVRVYRERPLTIVEDTVINPVLIWEPGDPLSLITSPPAPNPDGWRFYPRGQGNPHAPNGADPDCWNDID</sequence>
<keyword evidence="2" id="KW-0732">Signal</keyword>
<evidence type="ECO:0000313" key="3">
    <source>
        <dbReference type="EMBL" id="KAK3322954.1"/>
    </source>
</evidence>
<feature type="signal peptide" evidence="2">
    <location>
        <begin position="1"/>
        <end position="30"/>
    </location>
</feature>
<feature type="chain" id="PRO_5042113869" evidence="2">
    <location>
        <begin position="31"/>
        <end position="329"/>
    </location>
</feature>
<dbReference type="Proteomes" id="UP001283341">
    <property type="component" value="Unassembled WGS sequence"/>
</dbReference>
<feature type="compositionally biased region" description="Basic and acidic residues" evidence="1">
    <location>
        <begin position="50"/>
        <end position="60"/>
    </location>
</feature>
<comment type="caution">
    <text evidence="3">The sequence shown here is derived from an EMBL/GenBank/DDBJ whole genome shotgun (WGS) entry which is preliminary data.</text>
</comment>
<feature type="region of interest" description="Disordered" evidence="1">
    <location>
        <begin position="33"/>
        <end position="76"/>
    </location>
</feature>
<evidence type="ECO:0000256" key="1">
    <source>
        <dbReference type="SAM" id="MobiDB-lite"/>
    </source>
</evidence>
<organism evidence="3 4">
    <name type="scientific">Apodospora peruviana</name>
    <dbReference type="NCBI Taxonomy" id="516989"/>
    <lineage>
        <taxon>Eukaryota</taxon>
        <taxon>Fungi</taxon>
        <taxon>Dikarya</taxon>
        <taxon>Ascomycota</taxon>
        <taxon>Pezizomycotina</taxon>
        <taxon>Sordariomycetes</taxon>
        <taxon>Sordariomycetidae</taxon>
        <taxon>Sordariales</taxon>
        <taxon>Lasiosphaeriaceae</taxon>
        <taxon>Apodospora</taxon>
    </lineage>
</organism>
<reference evidence="3" key="2">
    <citation type="submission" date="2023-06" db="EMBL/GenBank/DDBJ databases">
        <authorList>
            <consortium name="Lawrence Berkeley National Laboratory"/>
            <person name="Haridas S."/>
            <person name="Hensen N."/>
            <person name="Bonometti L."/>
            <person name="Westerberg I."/>
            <person name="Brannstrom I.O."/>
            <person name="Guillou S."/>
            <person name="Cros-Aarteil S."/>
            <person name="Calhoun S."/>
            <person name="Kuo A."/>
            <person name="Mondo S."/>
            <person name="Pangilinan J."/>
            <person name="Riley R."/>
            <person name="Labutti K."/>
            <person name="Andreopoulos B."/>
            <person name="Lipzen A."/>
            <person name="Chen C."/>
            <person name="Yanf M."/>
            <person name="Daum C."/>
            <person name="Ng V."/>
            <person name="Clum A."/>
            <person name="Steindorff A."/>
            <person name="Ohm R."/>
            <person name="Martin F."/>
            <person name="Silar P."/>
            <person name="Natvig D."/>
            <person name="Lalanne C."/>
            <person name="Gautier V."/>
            <person name="Ament-Velasquez S.L."/>
            <person name="Kruys A."/>
            <person name="Hutchinson M.I."/>
            <person name="Powell A.J."/>
            <person name="Barry K."/>
            <person name="Miller A.N."/>
            <person name="Grigoriev I.V."/>
            <person name="Debuchy R."/>
            <person name="Gladieux P."/>
            <person name="Thoren M.H."/>
            <person name="Johannesson H."/>
        </authorList>
    </citation>
    <scope>NUCLEOTIDE SEQUENCE</scope>
    <source>
        <strain evidence="3">CBS 118394</strain>
    </source>
</reference>
<feature type="region of interest" description="Disordered" evidence="1">
    <location>
        <begin position="303"/>
        <end position="329"/>
    </location>
</feature>
<dbReference type="EMBL" id="JAUEDM010000003">
    <property type="protein sequence ID" value="KAK3322954.1"/>
    <property type="molecule type" value="Genomic_DNA"/>
</dbReference>
<proteinExistence type="predicted"/>
<protein>
    <submittedName>
        <fullName evidence="3">Uncharacterized protein</fullName>
    </submittedName>
</protein>
<evidence type="ECO:0000256" key="2">
    <source>
        <dbReference type="SAM" id="SignalP"/>
    </source>
</evidence>
<dbReference type="AlphaFoldDB" id="A0AAE0M9I8"/>
<name>A0AAE0M9I8_9PEZI</name>
<keyword evidence="4" id="KW-1185">Reference proteome</keyword>
<evidence type="ECO:0000313" key="4">
    <source>
        <dbReference type="Proteomes" id="UP001283341"/>
    </source>
</evidence>